<dbReference type="InterPro" id="IPR011707">
    <property type="entry name" value="Cu-oxidase-like_N"/>
</dbReference>
<proteinExistence type="inferred from homology"/>
<evidence type="ECO:0000256" key="1">
    <source>
        <dbReference type="ARBA" id="ARBA00010609"/>
    </source>
</evidence>
<dbReference type="PANTHER" id="PTHR11709">
    <property type="entry name" value="MULTI-COPPER OXIDASE"/>
    <property type="match status" value="1"/>
</dbReference>
<feature type="chain" id="PRO_5014345480" evidence="5">
    <location>
        <begin position="17"/>
        <end position="606"/>
    </location>
</feature>
<feature type="domain" description="Plastocyanin-like" evidence="7">
    <location>
        <begin position="423"/>
        <end position="556"/>
    </location>
</feature>
<evidence type="ECO:0000259" key="7">
    <source>
        <dbReference type="Pfam" id="PF07731"/>
    </source>
</evidence>
<evidence type="ECO:0000256" key="5">
    <source>
        <dbReference type="SAM" id="SignalP"/>
    </source>
</evidence>
<name>A0A2K1R1K0_9PEZI</name>
<dbReference type="InterPro" id="IPR045087">
    <property type="entry name" value="Cu-oxidase_fam"/>
</dbReference>
<dbReference type="Pfam" id="PF00394">
    <property type="entry name" value="Cu-oxidase"/>
    <property type="match status" value="1"/>
</dbReference>
<dbReference type="AlphaFoldDB" id="A0A2K1R1K0"/>
<dbReference type="InterPro" id="IPR011706">
    <property type="entry name" value="Cu-oxidase_C"/>
</dbReference>
<feature type="domain" description="Plastocyanin-like" evidence="6">
    <location>
        <begin position="160"/>
        <end position="311"/>
    </location>
</feature>
<dbReference type="InterPro" id="IPR008972">
    <property type="entry name" value="Cupredoxin"/>
</dbReference>
<dbReference type="Pfam" id="PF07731">
    <property type="entry name" value="Cu-oxidase_2"/>
    <property type="match status" value="1"/>
</dbReference>
<dbReference type="InParanoid" id="A0A2K1R1K0"/>
<evidence type="ECO:0000259" key="6">
    <source>
        <dbReference type="Pfam" id="PF00394"/>
    </source>
</evidence>
<evidence type="ECO:0000313" key="9">
    <source>
        <dbReference type="EMBL" id="PNS21175.1"/>
    </source>
</evidence>
<accession>A0A2K1R1K0</accession>
<dbReference type="GO" id="GO:0016491">
    <property type="term" value="F:oxidoreductase activity"/>
    <property type="evidence" value="ECO:0007669"/>
    <property type="project" value="UniProtKB-KW"/>
</dbReference>
<dbReference type="InterPro" id="IPR001117">
    <property type="entry name" value="Cu-oxidase_2nd"/>
</dbReference>
<dbReference type="GO" id="GO:0005507">
    <property type="term" value="F:copper ion binding"/>
    <property type="evidence" value="ECO:0007669"/>
    <property type="project" value="InterPro"/>
</dbReference>
<evidence type="ECO:0000256" key="3">
    <source>
        <dbReference type="ARBA" id="ARBA00023002"/>
    </source>
</evidence>
<dbReference type="OrthoDB" id="2121828at2759"/>
<feature type="signal peptide" evidence="5">
    <location>
        <begin position="1"/>
        <end position="16"/>
    </location>
</feature>
<evidence type="ECO:0000259" key="8">
    <source>
        <dbReference type="Pfam" id="PF07732"/>
    </source>
</evidence>
<evidence type="ECO:0000256" key="2">
    <source>
        <dbReference type="ARBA" id="ARBA00022723"/>
    </source>
</evidence>
<dbReference type="EMBL" id="NKHZ01000012">
    <property type="protein sequence ID" value="PNS21175.1"/>
    <property type="molecule type" value="Genomic_DNA"/>
</dbReference>
<feature type="domain" description="Plastocyanin-like" evidence="8">
    <location>
        <begin position="33"/>
        <end position="149"/>
    </location>
</feature>
<dbReference type="PANTHER" id="PTHR11709:SF394">
    <property type="entry name" value="FI03373P-RELATED"/>
    <property type="match status" value="1"/>
</dbReference>
<keyword evidence="3" id="KW-0560">Oxidoreductase</keyword>
<sequence length="606" mass="67366">MRVLLPLLGLLTASLAELVRHDASFVPDIVLEATEQEIDIDCKKRLSVVFNGTSPGPTLRLSEGKTTWIRVYNRIEDQNLTVHWHGLSQRTAPFSDGTPLVAQWPIPGGHFFDYEVRPLKGDAGTYFYHSHVGFQQVTAHGALIVKDPAKPPYQYDQERLLTVGTFFDQTDEVIVSKLLNDPLIWPGEVNAVMINGKSGTAYNGTGSCKPHVIEVEPGKKYRLRVIGASALPIVNAVIQNHRDLEVIQADGTYVKNVKTSHIQVAPGQRFSYILQAKTVAQLKKLNSTNFWIRYETRDRPVVTSGYALLKYKMPKDADSQPVPTSFPLISPVAVPNITYDYLEGKLQGLSAVENKDFPKLSEVTRTVIINATLTLATGAWTDGEPAGVADWALNSKVWQEDHQSLINRTPYLISVLRDNKAPNYRLALKNNGYDPSSQTYPARIGEVIDIVWQADGGIGKFYDSHPMHMHGEPYWDLGSGNGSYDARAVEKARVKAGTVPAKRDTTMLYRYVDAVGSQTNYTMGWRAWRVRVTEKNVGAWMAHCHIAAHAVQGMSTIWVFGGPKELRNRFPTTPYISGYLNYGGSAYGSNTKVPVVNHYFNSTTDA</sequence>
<keyword evidence="2" id="KW-0479">Metal-binding</keyword>
<protein>
    <submittedName>
        <fullName evidence="9">Iron transport multicopper oxidase</fullName>
    </submittedName>
</protein>
<dbReference type="Pfam" id="PF07732">
    <property type="entry name" value="Cu-oxidase_3"/>
    <property type="match status" value="1"/>
</dbReference>
<keyword evidence="10" id="KW-1185">Reference proteome</keyword>
<organism evidence="9 10">
    <name type="scientific">Sphaceloma murrayae</name>
    <dbReference type="NCBI Taxonomy" id="2082308"/>
    <lineage>
        <taxon>Eukaryota</taxon>
        <taxon>Fungi</taxon>
        <taxon>Dikarya</taxon>
        <taxon>Ascomycota</taxon>
        <taxon>Pezizomycotina</taxon>
        <taxon>Dothideomycetes</taxon>
        <taxon>Dothideomycetidae</taxon>
        <taxon>Myriangiales</taxon>
        <taxon>Elsinoaceae</taxon>
        <taxon>Sphaceloma</taxon>
    </lineage>
</organism>
<dbReference type="InterPro" id="IPR002355">
    <property type="entry name" value="Cu_oxidase_Cu_BS"/>
</dbReference>
<keyword evidence="5" id="KW-0732">Signal</keyword>
<evidence type="ECO:0000313" key="10">
    <source>
        <dbReference type="Proteomes" id="UP000243797"/>
    </source>
</evidence>
<evidence type="ECO:0000256" key="4">
    <source>
        <dbReference type="ARBA" id="ARBA00023008"/>
    </source>
</evidence>
<dbReference type="STRING" id="2082308.A0A2K1R1K0"/>
<dbReference type="InterPro" id="IPR017762">
    <property type="entry name" value="Multicopper_oxidase_fun"/>
</dbReference>
<dbReference type="Gene3D" id="2.60.40.420">
    <property type="entry name" value="Cupredoxins - blue copper proteins"/>
    <property type="match status" value="3"/>
</dbReference>
<comment type="similarity">
    <text evidence="1">Belongs to the multicopper oxidase family.</text>
</comment>
<dbReference type="Proteomes" id="UP000243797">
    <property type="component" value="Unassembled WGS sequence"/>
</dbReference>
<gene>
    <name evidence="9" type="ORF">CAC42_3513</name>
</gene>
<comment type="caution">
    <text evidence="9">The sequence shown here is derived from an EMBL/GenBank/DDBJ whole genome shotgun (WGS) entry which is preliminary data.</text>
</comment>
<dbReference type="PROSITE" id="PS00080">
    <property type="entry name" value="MULTICOPPER_OXIDASE2"/>
    <property type="match status" value="1"/>
</dbReference>
<keyword evidence="4" id="KW-0186">Copper</keyword>
<reference evidence="9 10" key="1">
    <citation type="submission" date="2017-06" db="EMBL/GenBank/DDBJ databases">
        <title>Draft genome sequence of a variant of Elsinoe murrayae.</title>
        <authorList>
            <person name="Cheng Q."/>
        </authorList>
    </citation>
    <scope>NUCLEOTIDE SEQUENCE [LARGE SCALE GENOMIC DNA]</scope>
    <source>
        <strain evidence="9 10">CQ-2017a</strain>
    </source>
</reference>
<dbReference type="SUPFAM" id="SSF49503">
    <property type="entry name" value="Cupredoxins"/>
    <property type="match status" value="3"/>
</dbReference>
<dbReference type="NCBIfam" id="TIGR03390">
    <property type="entry name" value="ascorbOXfungal"/>
    <property type="match status" value="1"/>
</dbReference>